<dbReference type="Proteomes" id="UP001596020">
    <property type="component" value="Unassembled WGS sequence"/>
</dbReference>
<dbReference type="InterPro" id="IPR011322">
    <property type="entry name" value="N-reg_PII-like_a/b"/>
</dbReference>
<keyword evidence="1" id="KW-0472">Membrane</keyword>
<accession>A0ABV9K8V1</accession>
<dbReference type="SUPFAM" id="SSF54913">
    <property type="entry name" value="GlnB-like"/>
    <property type="match status" value="1"/>
</dbReference>
<dbReference type="InterPro" id="IPR018551">
    <property type="entry name" value="DUF2007"/>
</dbReference>
<gene>
    <name evidence="3" type="ORF">ACFO3G_05565</name>
</gene>
<feature type="domain" description="DUF2007" evidence="2">
    <location>
        <begin position="22"/>
        <end position="75"/>
    </location>
</feature>
<evidence type="ECO:0000259" key="2">
    <source>
        <dbReference type="Pfam" id="PF09413"/>
    </source>
</evidence>
<organism evidence="3 4">
    <name type="scientific">Falsiporphyromonas endometrii</name>
    <dbReference type="NCBI Taxonomy" id="1387297"/>
    <lineage>
        <taxon>Bacteria</taxon>
        <taxon>Pseudomonadati</taxon>
        <taxon>Bacteroidota</taxon>
        <taxon>Bacteroidia</taxon>
        <taxon>Bacteroidales</taxon>
        <taxon>Porphyromonadaceae</taxon>
        <taxon>Falsiporphyromonas</taxon>
    </lineage>
</organism>
<sequence>MSTKDCNQEEMVLLASYQQFEDAKNLIDFLADNGITAYMRNEFSNRMMGSLVDVGGYRVEISNHDEEEALRVLDENHISLPNDLDSDIGKIASLADRLPFFRNKPLEYRLWAMLGLLIVFLGLLALILYLLSSGIN</sequence>
<dbReference type="Pfam" id="PF09413">
    <property type="entry name" value="DUF2007"/>
    <property type="match status" value="1"/>
</dbReference>
<keyword evidence="1" id="KW-0812">Transmembrane</keyword>
<proteinExistence type="predicted"/>
<name>A0ABV9K8V1_9PORP</name>
<feature type="transmembrane region" description="Helical" evidence="1">
    <location>
        <begin position="110"/>
        <end position="131"/>
    </location>
</feature>
<evidence type="ECO:0000313" key="3">
    <source>
        <dbReference type="EMBL" id="MFC4666066.1"/>
    </source>
</evidence>
<keyword evidence="4" id="KW-1185">Reference proteome</keyword>
<reference evidence="4" key="1">
    <citation type="journal article" date="2019" name="Int. J. Syst. Evol. Microbiol.">
        <title>The Global Catalogue of Microorganisms (GCM) 10K type strain sequencing project: providing services to taxonomists for standard genome sequencing and annotation.</title>
        <authorList>
            <consortium name="The Broad Institute Genomics Platform"/>
            <consortium name="The Broad Institute Genome Sequencing Center for Infectious Disease"/>
            <person name="Wu L."/>
            <person name="Ma J."/>
        </authorList>
    </citation>
    <scope>NUCLEOTIDE SEQUENCE [LARGE SCALE GENOMIC DNA]</scope>
    <source>
        <strain evidence="4">CGMCC 4.7357</strain>
    </source>
</reference>
<keyword evidence="1" id="KW-1133">Transmembrane helix</keyword>
<evidence type="ECO:0000313" key="4">
    <source>
        <dbReference type="Proteomes" id="UP001596020"/>
    </source>
</evidence>
<evidence type="ECO:0000256" key="1">
    <source>
        <dbReference type="SAM" id="Phobius"/>
    </source>
</evidence>
<comment type="caution">
    <text evidence="3">The sequence shown here is derived from an EMBL/GenBank/DDBJ whole genome shotgun (WGS) entry which is preliminary data.</text>
</comment>
<dbReference type="EMBL" id="JBHSGO010000170">
    <property type="protein sequence ID" value="MFC4666066.1"/>
    <property type="molecule type" value="Genomic_DNA"/>
</dbReference>
<protein>
    <submittedName>
        <fullName evidence="3">Signal transducing protein</fullName>
    </submittedName>
</protein>
<dbReference type="RefSeq" id="WP_380078770.1">
    <property type="nucleotide sequence ID" value="NZ_JBHSGO010000170.1"/>
</dbReference>